<dbReference type="AlphaFoldDB" id="A0A7J6V7B6"/>
<feature type="non-terminal residue" evidence="2">
    <location>
        <position position="1"/>
    </location>
</feature>
<dbReference type="EMBL" id="JABWDY010036681">
    <property type="protein sequence ID" value="KAF5181014.1"/>
    <property type="molecule type" value="Genomic_DNA"/>
</dbReference>
<dbReference type="InterPro" id="IPR040256">
    <property type="entry name" value="At4g02000-like"/>
</dbReference>
<sequence length="142" mass="16088">MFSFQFSSDEDRKQVLEMGSLHIASQLFILRPWKLFVEAEFNDLKTIPVWVVMKKFPMELWDDEGFGRIVSAIGTPLFVDKLTETMARISYARVRGHEKQKEGGSLTGSSNETMENTSMADGEVNEVMENTSMADAPIIDET</sequence>
<dbReference type="Proteomes" id="UP000554482">
    <property type="component" value="Unassembled WGS sequence"/>
</dbReference>
<organism evidence="2 3">
    <name type="scientific">Thalictrum thalictroides</name>
    <name type="common">Rue-anemone</name>
    <name type="synonym">Anemone thalictroides</name>
    <dbReference type="NCBI Taxonomy" id="46969"/>
    <lineage>
        <taxon>Eukaryota</taxon>
        <taxon>Viridiplantae</taxon>
        <taxon>Streptophyta</taxon>
        <taxon>Embryophyta</taxon>
        <taxon>Tracheophyta</taxon>
        <taxon>Spermatophyta</taxon>
        <taxon>Magnoliopsida</taxon>
        <taxon>Ranunculales</taxon>
        <taxon>Ranunculaceae</taxon>
        <taxon>Thalictroideae</taxon>
        <taxon>Thalictrum</taxon>
    </lineage>
</organism>
<gene>
    <name evidence="2" type="ORF">FRX31_029400</name>
</gene>
<dbReference type="OrthoDB" id="1939300at2759"/>
<feature type="region of interest" description="Disordered" evidence="1">
    <location>
        <begin position="97"/>
        <end position="116"/>
    </location>
</feature>
<comment type="caution">
    <text evidence="2">The sequence shown here is derived from an EMBL/GenBank/DDBJ whole genome shotgun (WGS) entry which is preliminary data.</text>
</comment>
<protein>
    <recommendedName>
        <fullName evidence="4">Rna exonuclease</fullName>
    </recommendedName>
</protein>
<evidence type="ECO:0000256" key="1">
    <source>
        <dbReference type="SAM" id="MobiDB-lite"/>
    </source>
</evidence>
<evidence type="ECO:0008006" key="4">
    <source>
        <dbReference type="Google" id="ProtNLM"/>
    </source>
</evidence>
<feature type="compositionally biased region" description="Polar residues" evidence="1">
    <location>
        <begin position="107"/>
        <end position="116"/>
    </location>
</feature>
<dbReference type="PANTHER" id="PTHR31286:SF180">
    <property type="entry name" value="OS10G0362600 PROTEIN"/>
    <property type="match status" value="1"/>
</dbReference>
<name>A0A7J6V7B6_THATH</name>
<dbReference type="PANTHER" id="PTHR31286">
    <property type="entry name" value="GLYCINE-RICH CELL WALL STRUCTURAL PROTEIN 1.8-LIKE"/>
    <property type="match status" value="1"/>
</dbReference>
<evidence type="ECO:0000313" key="3">
    <source>
        <dbReference type="Proteomes" id="UP000554482"/>
    </source>
</evidence>
<accession>A0A7J6V7B6</accession>
<reference evidence="2 3" key="1">
    <citation type="submission" date="2020-06" db="EMBL/GenBank/DDBJ databases">
        <title>Transcriptomic and genomic resources for Thalictrum thalictroides and T. hernandezii: Facilitating candidate gene discovery in an emerging model plant lineage.</title>
        <authorList>
            <person name="Arias T."/>
            <person name="Riano-Pachon D.M."/>
            <person name="Di Stilio V.S."/>
        </authorList>
    </citation>
    <scope>NUCLEOTIDE SEQUENCE [LARGE SCALE GENOMIC DNA]</scope>
    <source>
        <strain evidence="3">cv. WT478/WT964</strain>
        <tissue evidence="2">Leaves</tissue>
    </source>
</reference>
<keyword evidence="3" id="KW-1185">Reference proteome</keyword>
<proteinExistence type="predicted"/>
<evidence type="ECO:0000313" key="2">
    <source>
        <dbReference type="EMBL" id="KAF5181014.1"/>
    </source>
</evidence>